<dbReference type="Gene3D" id="1.25.70.10">
    <property type="entry name" value="Transcription termination factor 3, mitochondrial"/>
    <property type="match status" value="2"/>
</dbReference>
<dbReference type="GO" id="GO:0003676">
    <property type="term" value="F:nucleic acid binding"/>
    <property type="evidence" value="ECO:0007669"/>
    <property type="project" value="InterPro"/>
</dbReference>
<accession>A0A5J9UX51</accession>
<evidence type="ECO:0000256" key="4">
    <source>
        <dbReference type="SAM" id="SignalP"/>
    </source>
</evidence>
<dbReference type="OrthoDB" id="637806at2759"/>
<comment type="similarity">
    <text evidence="1">Belongs to the mTERF family.</text>
</comment>
<gene>
    <name evidence="5" type="ORF">EJB05_19946</name>
</gene>
<dbReference type="Pfam" id="PF02536">
    <property type="entry name" value="mTERF"/>
    <property type="match status" value="4"/>
</dbReference>
<evidence type="ECO:0000256" key="2">
    <source>
        <dbReference type="ARBA" id="ARBA00022472"/>
    </source>
</evidence>
<proteinExistence type="inferred from homology"/>
<keyword evidence="6" id="KW-1185">Reference proteome</keyword>
<name>A0A5J9UX51_9POAL</name>
<keyword evidence="2" id="KW-0805">Transcription regulation</keyword>
<reference evidence="5 6" key="1">
    <citation type="journal article" date="2019" name="Sci. Rep.">
        <title>A high-quality genome of Eragrostis curvula grass provides insights into Poaceae evolution and supports new strategies to enhance forage quality.</title>
        <authorList>
            <person name="Carballo J."/>
            <person name="Santos B.A.C.M."/>
            <person name="Zappacosta D."/>
            <person name="Garbus I."/>
            <person name="Selva J.P."/>
            <person name="Gallo C.A."/>
            <person name="Diaz A."/>
            <person name="Albertini E."/>
            <person name="Caccamo M."/>
            <person name="Echenique V."/>
        </authorList>
    </citation>
    <scope>NUCLEOTIDE SEQUENCE [LARGE SCALE GENOMIC DNA]</scope>
    <source>
        <strain evidence="6">cv. Victoria</strain>
        <tissue evidence="5">Leaf</tissue>
    </source>
</reference>
<dbReference type="GO" id="GO:0006353">
    <property type="term" value="P:DNA-templated transcription termination"/>
    <property type="evidence" value="ECO:0007669"/>
    <property type="project" value="UniProtKB-KW"/>
</dbReference>
<dbReference type="InterPro" id="IPR003690">
    <property type="entry name" value="MTERF"/>
</dbReference>
<dbReference type="Proteomes" id="UP000324897">
    <property type="component" value="Chromosome 1"/>
</dbReference>
<evidence type="ECO:0000313" key="6">
    <source>
        <dbReference type="Proteomes" id="UP000324897"/>
    </source>
</evidence>
<evidence type="ECO:0000313" key="5">
    <source>
        <dbReference type="EMBL" id="TVU28429.1"/>
    </source>
</evidence>
<keyword evidence="4" id="KW-0732">Signal</keyword>
<evidence type="ECO:0000256" key="1">
    <source>
        <dbReference type="ARBA" id="ARBA00007692"/>
    </source>
</evidence>
<dbReference type="Gramene" id="TVU28429">
    <property type="protein sequence ID" value="TVU28429"/>
    <property type="gene ID" value="EJB05_19946"/>
</dbReference>
<sequence length="791" mass="87982">MLRLRNRLLPTVRAALPLPAAASLHRLLLLPLSTATASSAPFDAEDYLVTACGLTPAQALKSSRRLAHVKSPSNADAVLAFFADIGLARADIAAAIARDPNVLCSKVDQTLLPRIRMLRDAGLAIPQISSLISTVPLILKNPLMIARLEFYLSFLGSFEKAHIALRRSNRILSRDVERVVKPNIGLLKRCGLTDQDILQIFLLQPYVVLQQPERIKETLVCADQLGVPRDSALFKCALATAYNVGPERIASRFDFLKKALGCSEAEVGIAVRKDPNILNFAEDKLSRTVEFLKMKVGLKAEYIVHRPALLQYSLTKRLKPRHYVLKVLQSRGLVKKDMDFYNVVCLTEKRFANKFLDPYKEDIPGLAAAYEEQGKLSSDPAMLRLRNHLLPTIRAASSLPAAAFLHRLLLLPLPLSTATASSAPFDAEDYLVTACGLTPAQALKSSRHLAHVKSPSNADAVLAFFVDIGLSRADIAAAIARDPNVLCSKVDQTLLPRIRMLRDAGLATPQISSLISTVPVILRNPVMISRLEFYLSFLGSFEKVHLAIRRSNRYLLNRDVERAVKPNIALLKQCGLTDQDILQIFLLQPYVVLQQPERVKETLVCADQLGVPRDSALFKRALATAYNVGPERIASRLDFLKKALGCSEAEVGIAVCKSPNILNFAEDKMSRTVEFLKMKVGLKAEYIVHRPAVLHYSLTRRLKPRHYVLKVLQSRGLVKKDIDFYNVVCLTEKRFANKTFLDLRLLLKSKLLLKPSHDRLKWRYSICLKVSSAASTSPFSTYPDKSASHET</sequence>
<evidence type="ECO:0000256" key="3">
    <source>
        <dbReference type="ARBA" id="ARBA00022946"/>
    </source>
</evidence>
<comment type="caution">
    <text evidence="5">The sequence shown here is derived from an EMBL/GenBank/DDBJ whole genome shotgun (WGS) entry which is preliminary data.</text>
</comment>
<dbReference type="PANTHER" id="PTHR13068">
    <property type="entry name" value="CGI-12 PROTEIN-RELATED"/>
    <property type="match status" value="1"/>
</dbReference>
<feature type="chain" id="PRO_5023906809" evidence="4">
    <location>
        <begin position="40"/>
        <end position="791"/>
    </location>
</feature>
<dbReference type="PANTHER" id="PTHR13068:SF39">
    <property type="entry name" value="OS02G0749900 PROTEIN"/>
    <property type="match status" value="1"/>
</dbReference>
<feature type="non-terminal residue" evidence="5">
    <location>
        <position position="1"/>
    </location>
</feature>
<protein>
    <submittedName>
        <fullName evidence="5">Uncharacterized protein</fullName>
    </submittedName>
</protein>
<keyword evidence="3" id="KW-0809">Transit peptide</keyword>
<dbReference type="EMBL" id="RWGY01000011">
    <property type="protein sequence ID" value="TVU28429.1"/>
    <property type="molecule type" value="Genomic_DNA"/>
</dbReference>
<keyword evidence="2" id="KW-0806">Transcription termination</keyword>
<dbReference type="SMART" id="SM00733">
    <property type="entry name" value="Mterf"/>
    <property type="match status" value="11"/>
</dbReference>
<feature type="signal peptide" evidence="4">
    <location>
        <begin position="1"/>
        <end position="39"/>
    </location>
</feature>
<keyword evidence="2" id="KW-0804">Transcription</keyword>
<dbReference type="AlphaFoldDB" id="A0A5J9UX51"/>
<organism evidence="5 6">
    <name type="scientific">Eragrostis curvula</name>
    <name type="common">weeping love grass</name>
    <dbReference type="NCBI Taxonomy" id="38414"/>
    <lineage>
        <taxon>Eukaryota</taxon>
        <taxon>Viridiplantae</taxon>
        <taxon>Streptophyta</taxon>
        <taxon>Embryophyta</taxon>
        <taxon>Tracheophyta</taxon>
        <taxon>Spermatophyta</taxon>
        <taxon>Magnoliopsida</taxon>
        <taxon>Liliopsida</taxon>
        <taxon>Poales</taxon>
        <taxon>Poaceae</taxon>
        <taxon>PACMAD clade</taxon>
        <taxon>Chloridoideae</taxon>
        <taxon>Eragrostideae</taxon>
        <taxon>Eragrostidinae</taxon>
        <taxon>Eragrostis</taxon>
    </lineage>
</organism>
<dbReference type="InterPro" id="IPR038538">
    <property type="entry name" value="MTERF_sf"/>
</dbReference>
<dbReference type="FunFam" id="1.25.70.10:FF:000001">
    <property type="entry name" value="Mitochondrial transcription termination factor-like"/>
    <property type="match status" value="2"/>
</dbReference>